<dbReference type="Gene3D" id="3.30.2310.10">
    <property type="entry name" value="YaeB-like"/>
    <property type="match status" value="1"/>
</dbReference>
<dbReference type="GO" id="GO:0032259">
    <property type="term" value="P:methylation"/>
    <property type="evidence" value="ECO:0007669"/>
    <property type="project" value="UniProtKB-KW"/>
</dbReference>
<keyword evidence="1" id="KW-0949">S-adenosyl-L-methionine</keyword>
<sequence length="232" mass="26623">MKKLEYIARIYTDFPTKFGIPRQSGLVSTKGTIVFEPEYRKEEALKGLEEYSHLWLIWEFSEVVRENWSPTVRPPRLGGNKRCGVFATRSPFRPNPIGLSCVRLLGIEKRPEKGMVVEVEGADLMDGTPILDIKPYLPYVDCMPDARGGFADRVKGYALEVEIPEKLLLKLPNEQQGCVREILAEDPRPSYQNDPDRVYGMEYAGYEIKFRVKDYRLTVCEIERAAADRTIK</sequence>
<dbReference type="InterPro" id="IPR023368">
    <property type="entry name" value="UPF0066_cons_site"/>
</dbReference>
<organism evidence="4 6">
    <name type="scientific">Dorea longicatena</name>
    <dbReference type="NCBI Taxonomy" id="88431"/>
    <lineage>
        <taxon>Bacteria</taxon>
        <taxon>Bacillati</taxon>
        <taxon>Bacillota</taxon>
        <taxon>Clostridia</taxon>
        <taxon>Lachnospirales</taxon>
        <taxon>Lachnospiraceae</taxon>
        <taxon>Dorea</taxon>
    </lineage>
</organism>
<dbReference type="EMBL" id="CYXO01000010">
    <property type="protein sequence ID" value="CUN08527.1"/>
    <property type="molecule type" value="Genomic_DNA"/>
</dbReference>
<dbReference type="RefSeq" id="WP_055214490.1">
    <property type="nucleotide sequence ID" value="NZ_CYXO01000010.1"/>
</dbReference>
<reference evidence="5" key="2">
    <citation type="journal article" date="2020" name="Cell Host Microbe">
        <title>Functional and Genomic Variation between Human-Derived Isolates of Lachnospiraceae Reveals Inter- and Intra-Species Diversity.</title>
        <authorList>
            <person name="Sorbara M.T."/>
            <person name="Littmann E.R."/>
            <person name="Fontana E."/>
            <person name="Moody T.U."/>
            <person name="Kohout C.E."/>
            <person name="Gjonbalaj M."/>
            <person name="Eaton V."/>
            <person name="Seok R."/>
            <person name="Leiner I.M."/>
            <person name="Pamer E.G."/>
        </authorList>
    </citation>
    <scope>NUCLEOTIDE SEQUENCE</scope>
    <source>
        <strain evidence="5">MSK.10.16</strain>
    </source>
</reference>
<dbReference type="PANTHER" id="PTHR12818:SF0">
    <property type="entry name" value="TRNA (ADENINE(37)-N6)-METHYLTRANSFERASE"/>
    <property type="match status" value="1"/>
</dbReference>
<dbReference type="Pfam" id="PF01980">
    <property type="entry name" value="TrmO_N"/>
    <property type="match status" value="1"/>
</dbReference>
<name>A0A173U2I7_9FIRM</name>
<evidence type="ECO:0000256" key="1">
    <source>
        <dbReference type="ARBA" id="ARBA00022691"/>
    </source>
</evidence>
<dbReference type="InterPro" id="IPR041369">
    <property type="entry name" value="TrmO_C"/>
</dbReference>
<evidence type="ECO:0000313" key="5">
    <source>
        <dbReference type="EMBL" id="NSE56745.1"/>
    </source>
</evidence>
<dbReference type="InterPro" id="IPR036414">
    <property type="entry name" value="YaeB_N_sf"/>
</dbReference>
<dbReference type="PROSITE" id="PS51668">
    <property type="entry name" value="TSAA_2"/>
    <property type="match status" value="1"/>
</dbReference>
<dbReference type="PANTHER" id="PTHR12818">
    <property type="entry name" value="TRNA (ADENINE(37)-N6)-METHYLTRANSFERASE"/>
    <property type="match status" value="1"/>
</dbReference>
<evidence type="ECO:0000313" key="4">
    <source>
        <dbReference type="EMBL" id="CUN08527.1"/>
    </source>
</evidence>
<evidence type="ECO:0000313" key="6">
    <source>
        <dbReference type="Proteomes" id="UP000095597"/>
    </source>
</evidence>
<dbReference type="Pfam" id="PF18389">
    <property type="entry name" value="TrmO_C"/>
    <property type="match status" value="1"/>
</dbReference>
<keyword evidence="4" id="KW-0489">Methyltransferase</keyword>
<evidence type="ECO:0000259" key="3">
    <source>
        <dbReference type="PROSITE" id="PS51668"/>
    </source>
</evidence>
<dbReference type="CDD" id="cd09281">
    <property type="entry name" value="UPF0066"/>
    <property type="match status" value="1"/>
</dbReference>
<dbReference type="GO" id="GO:0008168">
    <property type="term" value="F:methyltransferase activity"/>
    <property type="evidence" value="ECO:0007669"/>
    <property type="project" value="UniProtKB-KW"/>
</dbReference>
<dbReference type="AlphaFoldDB" id="A0A173U2I7"/>
<dbReference type="EMBL" id="JAAIOD010000001">
    <property type="protein sequence ID" value="NSE56745.1"/>
    <property type="molecule type" value="Genomic_DNA"/>
</dbReference>
<dbReference type="PROSITE" id="PS01318">
    <property type="entry name" value="TSAA_1"/>
    <property type="match status" value="1"/>
</dbReference>
<evidence type="ECO:0000256" key="2">
    <source>
        <dbReference type="ARBA" id="ARBA00033753"/>
    </source>
</evidence>
<keyword evidence="4" id="KW-0808">Transferase</keyword>
<dbReference type="OrthoDB" id="9804309at2"/>
<comment type="similarity">
    <text evidence="2">Belongs to the tRNA methyltransferase O family.</text>
</comment>
<accession>A0A173U2I7</accession>
<proteinExistence type="inferred from homology"/>
<dbReference type="InterPro" id="IPR040372">
    <property type="entry name" value="YaeB-like"/>
</dbReference>
<dbReference type="Gene3D" id="2.40.30.70">
    <property type="entry name" value="YaeB-like"/>
    <property type="match status" value="1"/>
</dbReference>
<dbReference type="InterPro" id="IPR023370">
    <property type="entry name" value="TrmO-like_N"/>
</dbReference>
<dbReference type="NCBIfam" id="TIGR00104">
    <property type="entry name" value="tRNA_TsaA"/>
    <property type="match status" value="1"/>
</dbReference>
<protein>
    <submittedName>
        <fullName evidence="4">Putative methyltransferase, YaeB/AF_0241 family</fullName>
    </submittedName>
    <submittedName>
        <fullName evidence="5">tRNA (N6-threonylcarbamoyladenosine(37)-N6)-methyltransferase TrmO</fullName>
    </submittedName>
</protein>
<dbReference type="InterPro" id="IPR036413">
    <property type="entry name" value="YaeB-like_sf"/>
</dbReference>
<dbReference type="SUPFAM" id="SSF118196">
    <property type="entry name" value="YaeB-like"/>
    <property type="match status" value="1"/>
</dbReference>
<gene>
    <name evidence="5" type="primary">tsaA</name>
    <name evidence="4" type="ORF">ERS852573_01858</name>
    <name evidence="5" type="ORF">G4332_01150</name>
</gene>
<feature type="domain" description="TsaA-like" evidence="3">
    <location>
        <begin position="4"/>
        <end position="145"/>
    </location>
</feature>
<dbReference type="Proteomes" id="UP000724058">
    <property type="component" value="Unassembled WGS sequence"/>
</dbReference>
<reference evidence="5" key="3">
    <citation type="submission" date="2020-02" db="EMBL/GenBank/DDBJ databases">
        <authorList>
            <person name="Littmann E."/>
            <person name="Sorbara M."/>
        </authorList>
    </citation>
    <scope>NUCLEOTIDE SEQUENCE</scope>
    <source>
        <strain evidence="5">MSK.10.16</strain>
    </source>
</reference>
<reference evidence="4 6" key="1">
    <citation type="submission" date="2015-09" db="EMBL/GenBank/DDBJ databases">
        <authorList>
            <consortium name="Pathogen Informatics"/>
        </authorList>
    </citation>
    <scope>NUCLEOTIDE SEQUENCE [LARGE SCALE GENOMIC DNA]</scope>
    <source>
        <strain evidence="4 6">2789STDY5834961</strain>
    </source>
</reference>
<dbReference type="Proteomes" id="UP000095597">
    <property type="component" value="Unassembled WGS sequence"/>
</dbReference>